<dbReference type="SUPFAM" id="SSF54523">
    <property type="entry name" value="Pili subunits"/>
    <property type="match status" value="1"/>
</dbReference>
<organism evidence="2 3">
    <name type="scientific">Desulfoscipio gibsoniae DSM 7213</name>
    <dbReference type="NCBI Taxonomy" id="767817"/>
    <lineage>
        <taxon>Bacteria</taxon>
        <taxon>Bacillati</taxon>
        <taxon>Bacillota</taxon>
        <taxon>Clostridia</taxon>
        <taxon>Eubacteriales</taxon>
        <taxon>Desulfallaceae</taxon>
        <taxon>Desulfoscipio</taxon>
    </lineage>
</organism>
<dbReference type="Proteomes" id="UP000013520">
    <property type="component" value="Chromosome"/>
</dbReference>
<proteinExistence type="predicted"/>
<dbReference type="NCBIfam" id="TIGR02532">
    <property type="entry name" value="IV_pilin_GFxxxE"/>
    <property type="match status" value="1"/>
</dbReference>
<protein>
    <submittedName>
        <fullName evidence="2">Prepilin-type N-terminal cleavage/methylation domain-containing protein</fullName>
    </submittedName>
</protein>
<dbReference type="InterPro" id="IPR045584">
    <property type="entry name" value="Pilin-like"/>
</dbReference>
<dbReference type="Gene3D" id="3.30.700.10">
    <property type="entry name" value="Glycoprotein, Type 4 Pilin"/>
    <property type="match status" value="1"/>
</dbReference>
<keyword evidence="3" id="KW-1185">Reference proteome</keyword>
<dbReference type="AlphaFoldDB" id="R4KKE8"/>
<dbReference type="STRING" id="767817.Desgi_2641"/>
<evidence type="ECO:0000256" key="1">
    <source>
        <dbReference type="SAM" id="Phobius"/>
    </source>
</evidence>
<reference evidence="2 3" key="1">
    <citation type="submission" date="2012-01" db="EMBL/GenBank/DDBJ databases">
        <title>Complete sequence of Desulfotomaculum gibsoniae DSM 7213.</title>
        <authorList>
            <consortium name="US DOE Joint Genome Institute"/>
            <person name="Lucas S."/>
            <person name="Han J."/>
            <person name="Lapidus A."/>
            <person name="Cheng J.-F."/>
            <person name="Goodwin L."/>
            <person name="Pitluck S."/>
            <person name="Peters L."/>
            <person name="Ovchinnikova G."/>
            <person name="Teshima H."/>
            <person name="Detter J.C."/>
            <person name="Han C."/>
            <person name="Tapia R."/>
            <person name="Land M."/>
            <person name="Hauser L."/>
            <person name="Kyrpides N."/>
            <person name="Ivanova N."/>
            <person name="Pagani I."/>
            <person name="Parshina S."/>
            <person name="Plugge C."/>
            <person name="Muyzer G."/>
            <person name="Kuever J."/>
            <person name="Ivanova A."/>
            <person name="Nazina T."/>
            <person name="Klenk H.-P."/>
            <person name="Brambilla E."/>
            <person name="Spring S."/>
            <person name="Stams A.F."/>
            <person name="Woyke T."/>
        </authorList>
    </citation>
    <scope>NUCLEOTIDE SEQUENCE [LARGE SCALE GENOMIC DNA]</scope>
    <source>
        <strain evidence="2 3">DSM 7213</strain>
    </source>
</reference>
<dbReference type="RefSeq" id="WP_006521775.1">
    <property type="nucleotide sequence ID" value="NC_021184.1"/>
</dbReference>
<sequence length="162" mass="17964">MNCIRSTIFGNQAYSIIELAVVILIIGIIMTIAVPAMNNYMANYQLQAECLQLQRHIRSVAQEALVKDSDSFYIRLYLADDKYRIVAPSANGNSEIVQLPEGIDLAYSNFPLDYIRFSGKGKPVVGGHVRLTSKKTGKMQYVIVAAVTGRTRISHQPPLSSE</sequence>
<accession>R4KKE8</accession>
<feature type="transmembrane region" description="Helical" evidence="1">
    <location>
        <begin position="12"/>
        <end position="34"/>
    </location>
</feature>
<keyword evidence="1" id="KW-1133">Transmembrane helix</keyword>
<keyword evidence="1" id="KW-0472">Membrane</keyword>
<keyword evidence="1" id="KW-0812">Transmembrane</keyword>
<evidence type="ECO:0000313" key="2">
    <source>
        <dbReference type="EMBL" id="AGL02047.1"/>
    </source>
</evidence>
<dbReference type="KEGG" id="dgi:Desgi_2641"/>
<gene>
    <name evidence="2" type="ORF">Desgi_2641</name>
</gene>
<dbReference type="InterPro" id="IPR012902">
    <property type="entry name" value="N_methyl_site"/>
</dbReference>
<dbReference type="eggNOG" id="COG4970">
    <property type="taxonomic scope" value="Bacteria"/>
</dbReference>
<name>R4KKE8_9FIRM</name>
<dbReference type="OrthoDB" id="1808878at2"/>
<dbReference type="HOGENOM" id="CLU_136679_0_0_9"/>
<dbReference type="EMBL" id="CP003273">
    <property type="protein sequence ID" value="AGL02047.1"/>
    <property type="molecule type" value="Genomic_DNA"/>
</dbReference>
<evidence type="ECO:0000313" key="3">
    <source>
        <dbReference type="Proteomes" id="UP000013520"/>
    </source>
</evidence>